<name>A0A7D3QJ86_9VIRU</name>
<evidence type="ECO:0000256" key="6">
    <source>
        <dbReference type="SAM" id="MobiDB-lite"/>
    </source>
</evidence>
<sequence length="661" mass="76342">MSRQVECSRPGVRYYRWMGNPNTTRDLNSTQAKALLIPTEYVARTLPECEKSLCMLDMKQVLASVIQICTDQEPIENPLAYALLFNDFHDSITWYGTGEYNEKGIFHAHFAFLTNQRIDAFKRSLLTVQQRVFNYDNWTNMFGNLCTLDCIKLQKASRPSSITKYFTKNPLWIISNHDKYLQTMYDIDIWGLNEKWKTPQKPPTDPEMNELTKLLIDIITEHNCKTFNDCLKAAPEKMSKFLHRPSLQGIVANCLEFVKATGGGWKIQNFQHLPTEPDIIHKILLHQGIPPCTFDQAFFTWVTKSEPKKNTFIIQGPTNTGKSQFISGFKGIVPWGEIVNAPVFAWEGLLEAQIGIWEEPCMGPEQAEKFKQVAEGMTTNIPVKHKKPVMLQRIPILITTNHNIWRYCQQEEPMIKNRSWIFYFNYEVKDKYYTPRTCEYGCECRNCTASCGRQTPDGEPSLSTVQRANKPLPTGEQSLWSTQERDVPTRPMCDPGEGTSGSNRSSYTSHSSCTEIRTTDTTESTSNTSTNINRHMEHIRHDRDSTRDRIYHTESRQSNVMESNNNTRSDGNASNTARETESREHIHRLSPRRDGENILPNVQLHTLETTQTREKETTIPIHTKKRRMDRKISTTKIKIPLHIPTPDDWKMYLSYLQNKYG</sequence>
<dbReference type="GO" id="GO:0042025">
    <property type="term" value="C:host cell nucleus"/>
    <property type="evidence" value="ECO:0007669"/>
    <property type="project" value="UniProtKB-SubCell"/>
</dbReference>
<evidence type="ECO:0000313" key="8">
    <source>
        <dbReference type="EMBL" id="QKE54979.1"/>
    </source>
</evidence>
<comment type="subcellular location">
    <subcellularLocation>
        <location evidence="1">Host nucleus</location>
    </subcellularLocation>
</comment>
<organism evidence="8">
    <name type="scientific">Parvoviridae sp</name>
    <dbReference type="NCBI Taxonomy" id="1940570"/>
    <lineage>
        <taxon>Viruses</taxon>
        <taxon>Monodnaviria</taxon>
        <taxon>Shotokuvirae</taxon>
        <taxon>Cossaviricota</taxon>
        <taxon>Quintoviricetes</taxon>
        <taxon>Piccovirales</taxon>
        <taxon>Parvoviridae</taxon>
    </lineage>
</organism>
<proteinExistence type="predicted"/>
<evidence type="ECO:0000256" key="2">
    <source>
        <dbReference type="ARBA" id="ARBA00022562"/>
    </source>
</evidence>
<evidence type="ECO:0000256" key="4">
    <source>
        <dbReference type="ARBA" id="ARBA00022741"/>
    </source>
</evidence>
<feature type="compositionally biased region" description="Low complexity" evidence="6">
    <location>
        <begin position="511"/>
        <end position="533"/>
    </location>
</feature>
<feature type="compositionally biased region" description="Polar residues" evidence="6">
    <location>
        <begin position="556"/>
        <end position="577"/>
    </location>
</feature>
<dbReference type="GO" id="GO:0005524">
    <property type="term" value="F:ATP binding"/>
    <property type="evidence" value="ECO:0007669"/>
    <property type="project" value="UniProtKB-KW"/>
</dbReference>
<dbReference type="Gene3D" id="3.40.50.300">
    <property type="entry name" value="P-loop containing nucleotide triphosphate hydrolases"/>
    <property type="match status" value="1"/>
</dbReference>
<feature type="compositionally biased region" description="Basic and acidic residues" evidence="6">
    <location>
        <begin position="534"/>
        <end position="555"/>
    </location>
</feature>
<keyword evidence="4" id="KW-0547">Nucleotide-binding</keyword>
<reference evidence="8" key="1">
    <citation type="submission" date="2020-01" db="EMBL/GenBank/DDBJ databases">
        <title>Viral genomes from wild and zoo birds in China.</title>
        <authorList>
            <person name="Dai Z."/>
            <person name="Shan L.T."/>
            <person name="Yang X.S."/>
        </authorList>
    </citation>
    <scope>NUCLEOTIDE SEQUENCE</scope>
    <source>
        <strain evidence="8">Wftcra79par2</strain>
    </source>
</reference>
<dbReference type="InterPro" id="IPR014015">
    <property type="entry name" value="Helicase_SF3_DNA-vir"/>
</dbReference>
<protein>
    <submittedName>
        <fullName evidence="8">Nonstructural protein</fullName>
    </submittedName>
</protein>
<dbReference type="Pfam" id="PF01057">
    <property type="entry name" value="Parvo_NS1"/>
    <property type="match status" value="1"/>
</dbReference>
<feature type="compositionally biased region" description="Polar residues" evidence="6">
    <location>
        <begin position="500"/>
        <end position="510"/>
    </location>
</feature>
<evidence type="ECO:0000256" key="1">
    <source>
        <dbReference type="ARBA" id="ARBA00004147"/>
    </source>
</evidence>
<feature type="domain" description="SF3 helicase" evidence="7">
    <location>
        <begin position="289"/>
        <end position="437"/>
    </location>
</feature>
<dbReference type="InterPro" id="IPR027417">
    <property type="entry name" value="P-loop_NTPase"/>
</dbReference>
<evidence type="ECO:0000256" key="5">
    <source>
        <dbReference type="ARBA" id="ARBA00022840"/>
    </source>
</evidence>
<evidence type="ECO:0000256" key="3">
    <source>
        <dbReference type="ARBA" id="ARBA00022705"/>
    </source>
</evidence>
<dbReference type="InterPro" id="IPR001257">
    <property type="entry name" value="Parvovirus_NS1_helicase"/>
</dbReference>
<feature type="region of interest" description="Disordered" evidence="6">
    <location>
        <begin position="452"/>
        <end position="587"/>
    </location>
</feature>
<keyword evidence="2" id="KW-1048">Host nucleus</keyword>
<dbReference type="PROSITE" id="PS51206">
    <property type="entry name" value="SF3_HELICASE_1"/>
    <property type="match status" value="1"/>
</dbReference>
<keyword evidence="3" id="KW-0235">DNA replication</keyword>
<dbReference type="EMBL" id="MT138320">
    <property type="protein sequence ID" value="QKE54979.1"/>
    <property type="molecule type" value="Genomic_DNA"/>
</dbReference>
<accession>A0A7D3QJ86</accession>
<dbReference type="GO" id="GO:0006260">
    <property type="term" value="P:DNA replication"/>
    <property type="evidence" value="ECO:0007669"/>
    <property type="project" value="UniProtKB-KW"/>
</dbReference>
<keyword evidence="5" id="KW-0067">ATP-binding</keyword>
<evidence type="ECO:0000259" key="7">
    <source>
        <dbReference type="PROSITE" id="PS51206"/>
    </source>
</evidence>
<dbReference type="GO" id="GO:0019079">
    <property type="term" value="P:viral genome replication"/>
    <property type="evidence" value="ECO:0007669"/>
    <property type="project" value="InterPro"/>
</dbReference>
<dbReference type="SUPFAM" id="SSF52540">
    <property type="entry name" value="P-loop containing nucleoside triphosphate hydrolases"/>
    <property type="match status" value="1"/>
</dbReference>